<comment type="caution">
    <text evidence="1">The sequence shown here is derived from an EMBL/GenBank/DDBJ whole genome shotgun (WGS) entry which is preliminary data.</text>
</comment>
<dbReference type="Proteomes" id="UP000245207">
    <property type="component" value="Unassembled WGS sequence"/>
</dbReference>
<proteinExistence type="predicted"/>
<evidence type="ECO:0000313" key="2">
    <source>
        <dbReference type="Proteomes" id="UP000245207"/>
    </source>
</evidence>
<accession>A0A2U1NBN8</accession>
<keyword evidence="2" id="KW-1185">Reference proteome</keyword>
<dbReference type="EMBL" id="PKPP01003162">
    <property type="protein sequence ID" value="PWA70912.1"/>
    <property type="molecule type" value="Genomic_DNA"/>
</dbReference>
<dbReference type="AlphaFoldDB" id="A0A2U1NBN8"/>
<gene>
    <name evidence="1" type="ORF">CTI12_AA285620</name>
</gene>
<sequence length="143" mass="16384">MEYQCVMCPFDKCSEDCPILEVLPYKEPVAEENIKKARKLIASGRKVEDIKESLRVLGNDVAAKNELINKWIEEYESKEKDPLYYLIRNRTIIRKQKKLVAKGQKMVEFANDVLDKSRAIYEAAKYEEAVAAIADVDGLLGLK</sequence>
<reference evidence="1 2" key="1">
    <citation type="journal article" date="2018" name="Mol. Plant">
        <title>The genome of Artemisia annua provides insight into the evolution of Asteraceae family and artemisinin biosynthesis.</title>
        <authorList>
            <person name="Shen Q."/>
            <person name="Zhang L."/>
            <person name="Liao Z."/>
            <person name="Wang S."/>
            <person name="Yan T."/>
            <person name="Shi P."/>
            <person name="Liu M."/>
            <person name="Fu X."/>
            <person name="Pan Q."/>
            <person name="Wang Y."/>
            <person name="Lv Z."/>
            <person name="Lu X."/>
            <person name="Zhang F."/>
            <person name="Jiang W."/>
            <person name="Ma Y."/>
            <person name="Chen M."/>
            <person name="Hao X."/>
            <person name="Li L."/>
            <person name="Tang Y."/>
            <person name="Lv G."/>
            <person name="Zhou Y."/>
            <person name="Sun X."/>
            <person name="Brodelius P.E."/>
            <person name="Rose J.K.C."/>
            <person name="Tang K."/>
        </authorList>
    </citation>
    <scope>NUCLEOTIDE SEQUENCE [LARGE SCALE GENOMIC DNA]</scope>
    <source>
        <strain evidence="2">cv. Huhao1</strain>
        <tissue evidence="1">Leaf</tissue>
    </source>
</reference>
<organism evidence="1 2">
    <name type="scientific">Artemisia annua</name>
    <name type="common">Sweet wormwood</name>
    <dbReference type="NCBI Taxonomy" id="35608"/>
    <lineage>
        <taxon>Eukaryota</taxon>
        <taxon>Viridiplantae</taxon>
        <taxon>Streptophyta</taxon>
        <taxon>Embryophyta</taxon>
        <taxon>Tracheophyta</taxon>
        <taxon>Spermatophyta</taxon>
        <taxon>Magnoliopsida</taxon>
        <taxon>eudicotyledons</taxon>
        <taxon>Gunneridae</taxon>
        <taxon>Pentapetalae</taxon>
        <taxon>asterids</taxon>
        <taxon>campanulids</taxon>
        <taxon>Asterales</taxon>
        <taxon>Asteraceae</taxon>
        <taxon>Asteroideae</taxon>
        <taxon>Anthemideae</taxon>
        <taxon>Artemisiinae</taxon>
        <taxon>Artemisia</taxon>
    </lineage>
</organism>
<protein>
    <submittedName>
        <fullName evidence="1">Uncharacterized protein</fullName>
    </submittedName>
</protein>
<name>A0A2U1NBN8_ARTAN</name>
<evidence type="ECO:0000313" key="1">
    <source>
        <dbReference type="EMBL" id="PWA70912.1"/>
    </source>
</evidence>